<evidence type="ECO:0000313" key="3">
    <source>
        <dbReference type="Proteomes" id="UP000294558"/>
    </source>
</evidence>
<dbReference type="AlphaFoldDB" id="A0A4R7HWY6"/>
<keyword evidence="3" id="KW-1185">Reference proteome</keyword>
<reference evidence="2 3" key="1">
    <citation type="submission" date="2019-03" db="EMBL/GenBank/DDBJ databases">
        <title>Sequencing the genomes of 1000 actinobacteria strains.</title>
        <authorList>
            <person name="Klenk H.-P."/>
        </authorList>
    </citation>
    <scope>NUCLEOTIDE SEQUENCE [LARGE SCALE GENOMIC DNA]</scope>
    <source>
        <strain evidence="2 3">DSM 18936</strain>
    </source>
</reference>
<dbReference type="Pfam" id="PF07811">
    <property type="entry name" value="TadE"/>
    <property type="match status" value="1"/>
</dbReference>
<organism evidence="2 3">
    <name type="scientific">Ilumatobacter fluminis</name>
    <dbReference type="NCBI Taxonomy" id="467091"/>
    <lineage>
        <taxon>Bacteria</taxon>
        <taxon>Bacillati</taxon>
        <taxon>Actinomycetota</taxon>
        <taxon>Acidimicrobiia</taxon>
        <taxon>Acidimicrobiales</taxon>
        <taxon>Ilumatobacteraceae</taxon>
        <taxon>Ilumatobacter</taxon>
    </lineage>
</organism>
<dbReference type="InterPro" id="IPR012495">
    <property type="entry name" value="TadE-like_dom"/>
</dbReference>
<proteinExistence type="predicted"/>
<sequence>MLLTPIFTVVAFMAFQAAMWTHARTEARAAARDAAVLVGRFGAEPADVRRSTSESLDDKSVLELREVTIVEASGTVRVTIAATAHGIITGTSSDFEVTEAVPVEEYRP</sequence>
<dbReference type="EMBL" id="SOAU01000001">
    <property type="protein sequence ID" value="TDT14696.1"/>
    <property type="molecule type" value="Genomic_DNA"/>
</dbReference>
<evidence type="ECO:0000313" key="2">
    <source>
        <dbReference type="EMBL" id="TDT14696.1"/>
    </source>
</evidence>
<gene>
    <name evidence="2" type="ORF">BDK89_0251</name>
</gene>
<dbReference type="Proteomes" id="UP000294558">
    <property type="component" value="Unassembled WGS sequence"/>
</dbReference>
<accession>A0A4R7HWY6</accession>
<evidence type="ECO:0000259" key="1">
    <source>
        <dbReference type="Pfam" id="PF07811"/>
    </source>
</evidence>
<name>A0A4R7HWY6_9ACTN</name>
<feature type="domain" description="TadE-like" evidence="1">
    <location>
        <begin position="2"/>
        <end position="35"/>
    </location>
</feature>
<protein>
    <submittedName>
        <fullName evidence="2">TadE-like protein</fullName>
    </submittedName>
</protein>
<comment type="caution">
    <text evidence="2">The sequence shown here is derived from an EMBL/GenBank/DDBJ whole genome shotgun (WGS) entry which is preliminary data.</text>
</comment>